<sequence>MQPFVTVKVECADLDGRTVKRQKPTTTTTTKSEERRARFASLRAVSAFFHLEFGLTLTSTSTLPFPSSVTATPPFSPAPTPASPASGFHLRSGRALDADAAPDLDAGAALDDANANSDEEDEDEDALSHSLLLPSPPSPSLSAPSLRECRSPAIKLTPLSYAHMVASAAYDTPCILKKAWMSQRQRRSPSRLYTPCRRRTFPCGRVRFLSLNFTQYALTFVPQGAIFLVCSQVPLYDSSDPLYWMRVIIASNRGALMEPSITPVITPGLVMQLLGNSSMMNRVLFSCAQKFFALDISLDQATVYVVTGLYGQPSDFGAGVSFLLIIQLLVAALVVIILDGVQSGSGINLFIVTNIYVSIARKALLPSTVNTSRAH</sequence>
<organism evidence="5 6">
    <name type="scientific">Psilocybe cyanescens</name>
    <dbReference type="NCBI Taxonomy" id="93625"/>
    <lineage>
        <taxon>Eukaryota</taxon>
        <taxon>Fungi</taxon>
        <taxon>Dikarya</taxon>
        <taxon>Basidiomycota</taxon>
        <taxon>Agaricomycotina</taxon>
        <taxon>Agaricomycetes</taxon>
        <taxon>Agaricomycetidae</taxon>
        <taxon>Agaricales</taxon>
        <taxon>Agaricineae</taxon>
        <taxon>Strophariaceae</taxon>
        <taxon>Psilocybe</taxon>
    </lineage>
</organism>
<dbReference type="GO" id="GO:0015031">
    <property type="term" value="P:protein transport"/>
    <property type="evidence" value="ECO:0007669"/>
    <property type="project" value="InterPro"/>
</dbReference>
<feature type="region of interest" description="Disordered" evidence="2">
    <location>
        <begin position="70"/>
        <end position="89"/>
    </location>
</feature>
<dbReference type="InParanoid" id="A0A409XRW0"/>
<evidence type="ECO:0000259" key="4">
    <source>
        <dbReference type="Pfam" id="PF10559"/>
    </source>
</evidence>
<feature type="region of interest" description="Disordered" evidence="2">
    <location>
        <begin position="113"/>
        <end position="145"/>
    </location>
</feature>
<keyword evidence="3" id="KW-0472">Membrane</keyword>
<dbReference type="EMBL" id="NHYD01000698">
    <property type="protein sequence ID" value="PPQ93552.1"/>
    <property type="molecule type" value="Genomic_DNA"/>
</dbReference>
<evidence type="ECO:0000256" key="2">
    <source>
        <dbReference type="SAM" id="MobiDB-lite"/>
    </source>
</evidence>
<dbReference type="InterPro" id="IPR023201">
    <property type="entry name" value="SecY_dom_sf"/>
</dbReference>
<accession>A0A409XRW0</accession>
<keyword evidence="6" id="KW-1185">Reference proteome</keyword>
<dbReference type="InterPro" id="IPR019561">
    <property type="entry name" value="Translocon_Sec61/SecY_plug_dom"/>
</dbReference>
<dbReference type="PANTHER" id="PTHR10906">
    <property type="entry name" value="SECY/SEC61-ALPHA FAMILY MEMBER"/>
    <property type="match status" value="1"/>
</dbReference>
<evidence type="ECO:0000313" key="5">
    <source>
        <dbReference type="EMBL" id="PPQ93552.1"/>
    </source>
</evidence>
<reference evidence="5 6" key="1">
    <citation type="journal article" date="2018" name="Evol. Lett.">
        <title>Horizontal gene cluster transfer increased hallucinogenic mushroom diversity.</title>
        <authorList>
            <person name="Reynolds H.T."/>
            <person name="Vijayakumar V."/>
            <person name="Gluck-Thaler E."/>
            <person name="Korotkin H.B."/>
            <person name="Matheny P.B."/>
            <person name="Slot J.C."/>
        </authorList>
    </citation>
    <scope>NUCLEOTIDE SEQUENCE [LARGE SCALE GENOMIC DNA]</scope>
    <source>
        <strain evidence="5 6">2631</strain>
    </source>
</reference>
<dbReference type="Gene3D" id="1.10.3370.10">
    <property type="entry name" value="SecY subunit domain"/>
    <property type="match status" value="1"/>
</dbReference>
<protein>
    <recommendedName>
        <fullName evidence="4">Translocon Sec61/SecY plug domain-containing protein</fullName>
    </recommendedName>
</protein>
<feature type="transmembrane region" description="Helical" evidence="3">
    <location>
        <begin position="316"/>
        <end position="338"/>
    </location>
</feature>
<dbReference type="InterPro" id="IPR002208">
    <property type="entry name" value="SecY/SEC61-alpha"/>
</dbReference>
<dbReference type="SUPFAM" id="SSF103491">
    <property type="entry name" value="Preprotein translocase SecY subunit"/>
    <property type="match status" value="1"/>
</dbReference>
<comment type="caution">
    <text evidence="5">The sequence shown here is derived from an EMBL/GenBank/DDBJ whole genome shotgun (WGS) entry which is preliminary data.</text>
</comment>
<dbReference type="Pfam" id="PF00344">
    <property type="entry name" value="SecY"/>
    <property type="match status" value="1"/>
</dbReference>
<proteinExistence type="inferred from homology"/>
<gene>
    <name evidence="5" type="ORF">CVT25_005519</name>
</gene>
<dbReference type="STRING" id="93625.A0A409XRW0"/>
<feature type="domain" description="Translocon Sec61/SecY plug" evidence="4">
    <location>
        <begin position="226"/>
        <end position="254"/>
    </location>
</feature>
<evidence type="ECO:0000256" key="3">
    <source>
        <dbReference type="SAM" id="Phobius"/>
    </source>
</evidence>
<dbReference type="GO" id="GO:0016020">
    <property type="term" value="C:membrane"/>
    <property type="evidence" value="ECO:0007669"/>
    <property type="project" value="InterPro"/>
</dbReference>
<evidence type="ECO:0000256" key="1">
    <source>
        <dbReference type="RuleBase" id="RU004349"/>
    </source>
</evidence>
<dbReference type="AlphaFoldDB" id="A0A409XRW0"/>
<dbReference type="Pfam" id="PF10559">
    <property type="entry name" value="Plug_translocon"/>
    <property type="match status" value="1"/>
</dbReference>
<comment type="similarity">
    <text evidence="1">Belongs to the SecY/SEC61-alpha family.</text>
</comment>
<keyword evidence="3" id="KW-0812">Transmembrane</keyword>
<name>A0A409XRW0_PSICY</name>
<keyword evidence="3" id="KW-1133">Transmembrane helix</keyword>
<evidence type="ECO:0000313" key="6">
    <source>
        <dbReference type="Proteomes" id="UP000283269"/>
    </source>
</evidence>
<dbReference type="Proteomes" id="UP000283269">
    <property type="component" value="Unassembled WGS sequence"/>
</dbReference>